<gene>
    <name evidence="5" type="ORF">WN51_05789</name>
</gene>
<dbReference type="STRING" id="166423.A0A0M9A870"/>
<dbReference type="CDD" id="cd06558">
    <property type="entry name" value="crotonase-like"/>
    <property type="match status" value="1"/>
</dbReference>
<keyword evidence="2" id="KW-0576">Peroxisome</keyword>
<dbReference type="Gene3D" id="1.10.12.10">
    <property type="entry name" value="Lyase 2-enoyl-coa Hydratase, Chain A, domain 2"/>
    <property type="match status" value="1"/>
</dbReference>
<evidence type="ECO:0000256" key="2">
    <source>
        <dbReference type="ARBA" id="ARBA00023140"/>
    </source>
</evidence>
<dbReference type="InterPro" id="IPR029045">
    <property type="entry name" value="ClpP/crotonase-like_dom_sf"/>
</dbReference>
<keyword evidence="4" id="KW-1133">Transmembrane helix</keyword>
<evidence type="ECO:0000256" key="4">
    <source>
        <dbReference type="SAM" id="Phobius"/>
    </source>
</evidence>
<dbReference type="SUPFAM" id="SSF52096">
    <property type="entry name" value="ClpP/crotonase"/>
    <property type="match status" value="1"/>
</dbReference>
<evidence type="ECO:0000313" key="6">
    <source>
        <dbReference type="Proteomes" id="UP000053105"/>
    </source>
</evidence>
<comment type="subcellular location">
    <subcellularLocation>
        <location evidence="1">Peroxisome</location>
    </subcellularLocation>
</comment>
<evidence type="ECO:0000313" key="5">
    <source>
        <dbReference type="EMBL" id="KOX77903.1"/>
    </source>
</evidence>
<organism evidence="5 6">
    <name type="scientific">Melipona quadrifasciata</name>
    <dbReference type="NCBI Taxonomy" id="166423"/>
    <lineage>
        <taxon>Eukaryota</taxon>
        <taxon>Metazoa</taxon>
        <taxon>Ecdysozoa</taxon>
        <taxon>Arthropoda</taxon>
        <taxon>Hexapoda</taxon>
        <taxon>Insecta</taxon>
        <taxon>Pterygota</taxon>
        <taxon>Neoptera</taxon>
        <taxon>Endopterygota</taxon>
        <taxon>Hymenoptera</taxon>
        <taxon>Apocrita</taxon>
        <taxon>Aculeata</taxon>
        <taxon>Apoidea</taxon>
        <taxon>Anthophila</taxon>
        <taxon>Apidae</taxon>
        <taxon>Melipona</taxon>
    </lineage>
</organism>
<dbReference type="PANTHER" id="PTHR43684:SF1">
    <property type="entry name" value="ENOYL-COA DELTA ISOMERASE 2"/>
    <property type="match status" value="1"/>
</dbReference>
<evidence type="ECO:0000256" key="1">
    <source>
        <dbReference type="ARBA" id="ARBA00004275"/>
    </source>
</evidence>
<reference evidence="5 6" key="1">
    <citation type="submission" date="2015-07" db="EMBL/GenBank/DDBJ databases">
        <title>The genome of Melipona quadrifasciata.</title>
        <authorList>
            <person name="Pan H."/>
            <person name="Kapheim K."/>
        </authorList>
    </citation>
    <scope>NUCLEOTIDE SEQUENCE [LARGE SCALE GENOMIC DNA]</scope>
    <source>
        <strain evidence="5">0111107301</strain>
        <tissue evidence="5">Whole body</tissue>
    </source>
</reference>
<accession>A0A0M9A870</accession>
<dbReference type="AlphaFoldDB" id="A0A0M9A870"/>
<protein>
    <submittedName>
        <fullName evidence="5">Enoyl-CoA delta isomerase 2, mitochondrial</fullName>
    </submittedName>
</protein>
<dbReference type="Proteomes" id="UP000053105">
    <property type="component" value="Unassembled WGS sequence"/>
</dbReference>
<keyword evidence="6" id="KW-1185">Reference proteome</keyword>
<dbReference type="GO" id="GO:0004165">
    <property type="term" value="F:delta(3)-delta(2)-enoyl-CoA isomerase activity"/>
    <property type="evidence" value="ECO:0007669"/>
    <property type="project" value="UniProtKB-ARBA"/>
</dbReference>
<sequence length="259" mass="29465">MDNKNSSDILCSIDNGMLKIVLNRPKNKNAITIAMYKNLIRILHNSIQDSTIYVVILTGTGSFFSSGNDFKYLTNQNDGAVNIESTINIFKEFIDILITYPKLLVAVVNGPAIGIAVTMLALFDLIYASNTTYFQTPFTKLGLVAEGCSTYTFSNIFGKSKASDMLYLGHKMTALEAKHYGFVNEIYEYENLNKVWTYLQKLTELSSESILAIKRLVRRWNQDILLKVNAAEIIELEKRLQSPDFLERINGIRNKYFMY</sequence>
<dbReference type="OrthoDB" id="409763at2759"/>
<dbReference type="PANTHER" id="PTHR43684">
    <property type="match status" value="1"/>
</dbReference>
<keyword evidence="4" id="KW-0812">Transmembrane</keyword>
<dbReference type="EMBL" id="KQ435727">
    <property type="protein sequence ID" value="KOX77903.1"/>
    <property type="molecule type" value="Genomic_DNA"/>
</dbReference>
<keyword evidence="3 5" id="KW-0413">Isomerase</keyword>
<dbReference type="InterPro" id="IPR014748">
    <property type="entry name" value="Enoyl-CoA_hydra_C"/>
</dbReference>
<proteinExistence type="predicted"/>
<dbReference type="Gene3D" id="3.90.226.10">
    <property type="entry name" value="2-enoyl-CoA Hydratase, Chain A, domain 1"/>
    <property type="match status" value="1"/>
</dbReference>
<name>A0A0M9A870_9HYME</name>
<keyword evidence="4" id="KW-0472">Membrane</keyword>
<dbReference type="InterPro" id="IPR001753">
    <property type="entry name" value="Enoyl-CoA_hydra/iso"/>
</dbReference>
<dbReference type="GO" id="GO:0005777">
    <property type="term" value="C:peroxisome"/>
    <property type="evidence" value="ECO:0007669"/>
    <property type="project" value="UniProtKB-SubCell"/>
</dbReference>
<dbReference type="InterPro" id="IPR051053">
    <property type="entry name" value="ECH/Chromodomain_protein"/>
</dbReference>
<dbReference type="Pfam" id="PF00378">
    <property type="entry name" value="ECH_1"/>
    <property type="match status" value="1"/>
</dbReference>
<evidence type="ECO:0000256" key="3">
    <source>
        <dbReference type="ARBA" id="ARBA00023235"/>
    </source>
</evidence>
<feature type="transmembrane region" description="Helical" evidence="4">
    <location>
        <begin position="103"/>
        <end position="127"/>
    </location>
</feature>